<dbReference type="PANTHER" id="PTHR43022">
    <property type="entry name" value="PROTEIN SMF"/>
    <property type="match status" value="1"/>
</dbReference>
<dbReference type="InterPro" id="IPR003488">
    <property type="entry name" value="DprA"/>
</dbReference>
<dbReference type="EMBL" id="JAHLFV010000200">
    <property type="protein sequence ID" value="MBU3850621.1"/>
    <property type="molecule type" value="Genomic_DNA"/>
</dbReference>
<sequence>MPSDLLVLALAEMQFLTCREKIFLQNKLDNIAELAVLSIDDISVIVGRKIRSSWWTGKDCLLRAERNVRLLEAFGIQYTLYSDENYPSLVSEIYDPPFVLFYRGDMNVVREACISVVGTRKPSTKAIEATFSFAKDASGAGFTVISGLAFGIDAAAHKGALAGNGKTLAVLPCGLDGVAPVSHKFLAQAILERGGCLMSEYVPCTEAAKFRFPQRNRIIAALSPVTLIAEAPKNSGALITADFALEQGRDVYLHQAGFENPLCAQGMGLYKDDGAPVISSFEDFMNYRNVAPGTVYCKQDKQLYL</sequence>
<evidence type="ECO:0000313" key="4">
    <source>
        <dbReference type="Proteomes" id="UP000823914"/>
    </source>
</evidence>
<protein>
    <submittedName>
        <fullName evidence="3">DNA-processing protein DprA</fullName>
    </submittedName>
</protein>
<gene>
    <name evidence="3" type="primary">dprA</name>
    <name evidence="3" type="ORF">IAA16_08650</name>
</gene>
<evidence type="ECO:0000313" key="3">
    <source>
        <dbReference type="EMBL" id="MBU3850621.1"/>
    </source>
</evidence>
<organism evidence="3 4">
    <name type="scientific">Candidatus Treponema excrementipullorum</name>
    <dbReference type="NCBI Taxonomy" id="2838768"/>
    <lineage>
        <taxon>Bacteria</taxon>
        <taxon>Pseudomonadati</taxon>
        <taxon>Spirochaetota</taxon>
        <taxon>Spirochaetia</taxon>
        <taxon>Spirochaetales</taxon>
        <taxon>Treponemataceae</taxon>
        <taxon>Treponema</taxon>
    </lineage>
</organism>
<dbReference type="InterPro" id="IPR057666">
    <property type="entry name" value="DrpA_SLOG"/>
</dbReference>
<feature type="domain" description="Smf/DprA SLOG" evidence="2">
    <location>
        <begin position="78"/>
        <end position="286"/>
    </location>
</feature>
<dbReference type="AlphaFoldDB" id="A0A9E2NZC2"/>
<dbReference type="GO" id="GO:0009294">
    <property type="term" value="P:DNA-mediated transformation"/>
    <property type="evidence" value="ECO:0007669"/>
    <property type="project" value="InterPro"/>
</dbReference>
<dbReference type="Proteomes" id="UP000823914">
    <property type="component" value="Unassembled WGS sequence"/>
</dbReference>
<evidence type="ECO:0000256" key="1">
    <source>
        <dbReference type="ARBA" id="ARBA00006525"/>
    </source>
</evidence>
<dbReference type="NCBIfam" id="TIGR00732">
    <property type="entry name" value="dprA"/>
    <property type="match status" value="1"/>
</dbReference>
<proteinExistence type="inferred from homology"/>
<comment type="similarity">
    <text evidence="1">Belongs to the DprA/Smf family.</text>
</comment>
<dbReference type="PANTHER" id="PTHR43022:SF1">
    <property type="entry name" value="PROTEIN SMF"/>
    <property type="match status" value="1"/>
</dbReference>
<accession>A0A9E2NZC2</accession>
<dbReference type="SUPFAM" id="SSF102405">
    <property type="entry name" value="MCP/YpsA-like"/>
    <property type="match status" value="1"/>
</dbReference>
<dbReference type="Gene3D" id="3.40.50.450">
    <property type="match status" value="1"/>
</dbReference>
<reference evidence="3" key="2">
    <citation type="submission" date="2021-04" db="EMBL/GenBank/DDBJ databases">
        <authorList>
            <person name="Gilroy R."/>
        </authorList>
    </citation>
    <scope>NUCLEOTIDE SEQUENCE</scope>
    <source>
        <strain evidence="3">Gambia15-2214</strain>
    </source>
</reference>
<dbReference type="Pfam" id="PF02481">
    <property type="entry name" value="DNA_processg_A"/>
    <property type="match status" value="1"/>
</dbReference>
<reference evidence="3" key="1">
    <citation type="journal article" date="2021" name="PeerJ">
        <title>Extensive microbial diversity within the chicken gut microbiome revealed by metagenomics and culture.</title>
        <authorList>
            <person name="Gilroy R."/>
            <person name="Ravi A."/>
            <person name="Getino M."/>
            <person name="Pursley I."/>
            <person name="Horton D.L."/>
            <person name="Alikhan N.F."/>
            <person name="Baker D."/>
            <person name="Gharbi K."/>
            <person name="Hall N."/>
            <person name="Watson M."/>
            <person name="Adriaenssens E.M."/>
            <person name="Foster-Nyarko E."/>
            <person name="Jarju S."/>
            <person name="Secka A."/>
            <person name="Antonio M."/>
            <person name="Oren A."/>
            <person name="Chaudhuri R.R."/>
            <person name="La Ragione R."/>
            <person name="Hildebrand F."/>
            <person name="Pallen M.J."/>
        </authorList>
    </citation>
    <scope>NUCLEOTIDE SEQUENCE</scope>
    <source>
        <strain evidence="3">Gambia15-2214</strain>
    </source>
</reference>
<name>A0A9E2NZC2_9SPIR</name>
<comment type="caution">
    <text evidence="3">The sequence shown here is derived from an EMBL/GenBank/DDBJ whole genome shotgun (WGS) entry which is preliminary data.</text>
</comment>
<evidence type="ECO:0000259" key="2">
    <source>
        <dbReference type="Pfam" id="PF02481"/>
    </source>
</evidence>